<protein>
    <submittedName>
        <fullName evidence="8">ABC transporter ATP-binding protein</fullName>
    </submittedName>
</protein>
<evidence type="ECO:0000256" key="2">
    <source>
        <dbReference type="ARBA" id="ARBA00022692"/>
    </source>
</evidence>
<feature type="transmembrane region" description="Helical" evidence="5">
    <location>
        <begin position="55"/>
        <end position="75"/>
    </location>
</feature>
<dbReference type="SUPFAM" id="SSF52540">
    <property type="entry name" value="P-loop containing nucleoside triphosphate hydrolases"/>
    <property type="match status" value="1"/>
</dbReference>
<feature type="domain" description="ABC transporter" evidence="6">
    <location>
        <begin position="326"/>
        <end position="566"/>
    </location>
</feature>
<evidence type="ECO:0000259" key="6">
    <source>
        <dbReference type="PROSITE" id="PS50893"/>
    </source>
</evidence>
<dbReference type="PROSITE" id="PS50893">
    <property type="entry name" value="ABC_TRANSPORTER_2"/>
    <property type="match status" value="1"/>
</dbReference>
<evidence type="ECO:0000259" key="7">
    <source>
        <dbReference type="PROSITE" id="PS50929"/>
    </source>
</evidence>
<dbReference type="Pfam" id="PF00005">
    <property type="entry name" value="ABC_tran"/>
    <property type="match status" value="1"/>
</dbReference>
<keyword evidence="2 5" id="KW-0812">Transmembrane</keyword>
<feature type="transmembrane region" description="Helical" evidence="5">
    <location>
        <begin position="20"/>
        <end position="43"/>
    </location>
</feature>
<name>A0ABU4D5T8_9NOCA</name>
<sequence length="566" mass="59541">MTGGQIIRRTLTRNKRRVSIGTLLICIHQLAETAVPIALGWIIDSAISSGDVPWFVLSIVGLAALFLCLTTAYQFGMRFLNVALQHEAHRIRMEVTGRILDPRGLDTTLRGGELLTISSTDAEQSAWFLDLFPRIAAAATAVVATAIALMVIDVPLGLAIFIGTPIFVAVLQLVAPRVTRRAAEQQRTVAEATALATDLVSGHRSIEGIGAETVAATRYRQASAKALGAALLTARSLATQSGLTTGVSAVVAASVAGLAGYFALIGRITVGELIAVVGLAQFLIEPLGVLSSTPAIIARARASADRVALVLGADRILHHGNRHITGKRLDLGLRGVTHRSLQKIDLDIAAGETVGILAYGSEDAESIVAVLSGQVSAADVSGEVLLAGTPTRDIELAQVRAAIVVEPHVSDLFADTVKNNITAGRGYTDRQLDGALRASGADQIVDSHTDGLEQRLTERGANLSGGQRQRIALARALFAEPPVLVLHEPTTAVDSVTEHTIARGIATLRHGPNVRTPKTTIIVTSSPALLSVAHRVVVIRDGRIAADAPHSVLLERAEGYAEAVLR</sequence>
<dbReference type="InterPro" id="IPR003439">
    <property type="entry name" value="ABC_transporter-like_ATP-bd"/>
</dbReference>
<dbReference type="SUPFAM" id="SSF90123">
    <property type="entry name" value="ABC transporter transmembrane region"/>
    <property type="match status" value="1"/>
</dbReference>
<keyword evidence="9" id="KW-1185">Reference proteome</keyword>
<reference evidence="8 9" key="1">
    <citation type="submission" date="2023-10" db="EMBL/GenBank/DDBJ databases">
        <title>Development of a sustainable strategy for remediation of hydrocarbon-contaminated territories based on the waste exchange concept.</title>
        <authorList>
            <person name="Krivoruchko A."/>
        </authorList>
    </citation>
    <scope>NUCLEOTIDE SEQUENCE [LARGE SCALE GENOMIC DNA]</scope>
    <source>
        <strain evidence="8 9">IEGM 1327</strain>
    </source>
</reference>
<keyword evidence="8" id="KW-0547">Nucleotide-binding</keyword>
<keyword evidence="3 5" id="KW-1133">Transmembrane helix</keyword>
<feature type="domain" description="ABC transmembrane type-1" evidence="7">
    <location>
        <begin position="20"/>
        <end position="299"/>
    </location>
</feature>
<dbReference type="Gene3D" id="3.40.50.300">
    <property type="entry name" value="P-loop containing nucleotide triphosphate hydrolases"/>
    <property type="match status" value="1"/>
</dbReference>
<dbReference type="CDD" id="cd07346">
    <property type="entry name" value="ABC_6TM_exporters"/>
    <property type="match status" value="1"/>
</dbReference>
<comment type="subcellular location">
    <subcellularLocation>
        <location evidence="1">Cell membrane</location>
        <topology evidence="1">Multi-pass membrane protein</topology>
    </subcellularLocation>
</comment>
<dbReference type="Pfam" id="PF00664">
    <property type="entry name" value="ABC_membrane"/>
    <property type="match status" value="1"/>
</dbReference>
<evidence type="ECO:0000256" key="1">
    <source>
        <dbReference type="ARBA" id="ARBA00004651"/>
    </source>
</evidence>
<dbReference type="PROSITE" id="PS50929">
    <property type="entry name" value="ABC_TM1F"/>
    <property type="match status" value="1"/>
</dbReference>
<dbReference type="InterPro" id="IPR039421">
    <property type="entry name" value="Type_1_exporter"/>
</dbReference>
<dbReference type="Proteomes" id="UP001186104">
    <property type="component" value="Unassembled WGS sequence"/>
</dbReference>
<dbReference type="PANTHER" id="PTHR43394:SF1">
    <property type="entry name" value="ATP-BINDING CASSETTE SUB-FAMILY B MEMBER 10, MITOCHONDRIAL"/>
    <property type="match status" value="1"/>
</dbReference>
<dbReference type="EMBL" id="JAWLKF010000015">
    <property type="protein sequence ID" value="MDV6305100.1"/>
    <property type="molecule type" value="Genomic_DNA"/>
</dbReference>
<dbReference type="InterPro" id="IPR017871">
    <property type="entry name" value="ABC_transporter-like_CS"/>
</dbReference>
<keyword evidence="4 5" id="KW-0472">Membrane</keyword>
<feature type="transmembrane region" description="Helical" evidence="5">
    <location>
        <begin position="131"/>
        <end position="152"/>
    </location>
</feature>
<dbReference type="InterPro" id="IPR036640">
    <property type="entry name" value="ABC1_TM_sf"/>
</dbReference>
<evidence type="ECO:0000256" key="3">
    <source>
        <dbReference type="ARBA" id="ARBA00022989"/>
    </source>
</evidence>
<accession>A0ABU4D5T8</accession>
<dbReference type="GO" id="GO:0005524">
    <property type="term" value="F:ATP binding"/>
    <property type="evidence" value="ECO:0007669"/>
    <property type="project" value="UniProtKB-KW"/>
</dbReference>
<comment type="caution">
    <text evidence="8">The sequence shown here is derived from an EMBL/GenBank/DDBJ whole genome shotgun (WGS) entry which is preliminary data.</text>
</comment>
<evidence type="ECO:0000256" key="5">
    <source>
        <dbReference type="SAM" id="Phobius"/>
    </source>
</evidence>
<organism evidence="8 9">
    <name type="scientific">Rhodococcus cerastii</name>
    <dbReference type="NCBI Taxonomy" id="908616"/>
    <lineage>
        <taxon>Bacteria</taxon>
        <taxon>Bacillati</taxon>
        <taxon>Actinomycetota</taxon>
        <taxon>Actinomycetes</taxon>
        <taxon>Mycobacteriales</taxon>
        <taxon>Nocardiaceae</taxon>
        <taxon>Rhodococcus</taxon>
    </lineage>
</organism>
<dbReference type="InterPro" id="IPR027417">
    <property type="entry name" value="P-loop_NTPase"/>
</dbReference>
<feature type="transmembrane region" description="Helical" evidence="5">
    <location>
        <begin position="158"/>
        <end position="175"/>
    </location>
</feature>
<dbReference type="PANTHER" id="PTHR43394">
    <property type="entry name" value="ATP-DEPENDENT PERMEASE MDL1, MITOCHONDRIAL"/>
    <property type="match status" value="1"/>
</dbReference>
<gene>
    <name evidence="8" type="ORF">R3P93_21250</name>
</gene>
<keyword evidence="8" id="KW-0067">ATP-binding</keyword>
<dbReference type="Gene3D" id="1.20.1560.10">
    <property type="entry name" value="ABC transporter type 1, transmembrane domain"/>
    <property type="match status" value="1"/>
</dbReference>
<feature type="transmembrane region" description="Helical" evidence="5">
    <location>
        <begin position="243"/>
        <end position="264"/>
    </location>
</feature>
<proteinExistence type="predicted"/>
<evidence type="ECO:0000313" key="9">
    <source>
        <dbReference type="Proteomes" id="UP001186104"/>
    </source>
</evidence>
<evidence type="ECO:0000256" key="4">
    <source>
        <dbReference type="ARBA" id="ARBA00023136"/>
    </source>
</evidence>
<evidence type="ECO:0000313" key="8">
    <source>
        <dbReference type="EMBL" id="MDV6305100.1"/>
    </source>
</evidence>
<dbReference type="InterPro" id="IPR011527">
    <property type="entry name" value="ABC1_TM_dom"/>
</dbReference>
<dbReference type="PROSITE" id="PS00211">
    <property type="entry name" value="ABC_TRANSPORTER_1"/>
    <property type="match status" value="1"/>
</dbReference>